<keyword evidence="3" id="KW-1185">Reference proteome</keyword>
<organism evidence="2 3">
    <name type="scientific">Kitasatospora griseola</name>
    <name type="common">Streptomyces griseolosporeus</name>
    <dbReference type="NCBI Taxonomy" id="2064"/>
    <lineage>
        <taxon>Bacteria</taxon>
        <taxon>Bacillati</taxon>
        <taxon>Actinomycetota</taxon>
        <taxon>Actinomycetes</taxon>
        <taxon>Kitasatosporales</taxon>
        <taxon>Streptomycetaceae</taxon>
        <taxon>Kitasatospora</taxon>
    </lineage>
</organism>
<accession>A0A0D0NE36</accession>
<evidence type="ECO:0000313" key="3">
    <source>
        <dbReference type="Proteomes" id="UP000032066"/>
    </source>
</evidence>
<dbReference type="STRING" id="2064.TR51_02675"/>
<feature type="signal peptide" evidence="1">
    <location>
        <begin position="1"/>
        <end position="39"/>
    </location>
</feature>
<comment type="caution">
    <text evidence="2">The sequence shown here is derived from an EMBL/GenBank/DDBJ whole genome shotgun (WGS) entry which is preliminary data.</text>
</comment>
<dbReference type="AlphaFoldDB" id="A0A0D0NE36"/>
<gene>
    <name evidence="2" type="ORF">TR51_02675</name>
</gene>
<evidence type="ECO:0000256" key="1">
    <source>
        <dbReference type="SAM" id="SignalP"/>
    </source>
</evidence>
<reference evidence="2 3" key="1">
    <citation type="submission" date="2015-02" db="EMBL/GenBank/DDBJ databases">
        <title>Draft genome sequence of Kitasatospora griseola MF730-N6, a bafilomycin, terpentecin and satosporin producer.</title>
        <authorList>
            <person name="Arens J.C."/>
            <person name="Haltli B."/>
            <person name="Kerr R.G."/>
        </authorList>
    </citation>
    <scope>NUCLEOTIDE SEQUENCE [LARGE SCALE GENOMIC DNA]</scope>
    <source>
        <strain evidence="2 3">MF730-N6</strain>
    </source>
</reference>
<dbReference type="Proteomes" id="UP000032066">
    <property type="component" value="Unassembled WGS sequence"/>
</dbReference>
<dbReference type="EMBL" id="JXZB01000001">
    <property type="protein sequence ID" value="KIQ66505.1"/>
    <property type="molecule type" value="Genomic_DNA"/>
</dbReference>
<evidence type="ECO:0000313" key="2">
    <source>
        <dbReference type="EMBL" id="KIQ66505.1"/>
    </source>
</evidence>
<dbReference type="PATRIC" id="fig|2064.6.peg.608"/>
<dbReference type="OrthoDB" id="3806195at2"/>
<name>A0A0D0NE36_KITGR</name>
<feature type="chain" id="PRO_5002228806" evidence="1">
    <location>
        <begin position="40"/>
        <end position="366"/>
    </location>
</feature>
<keyword evidence="1" id="KW-0732">Signal</keyword>
<protein>
    <submittedName>
        <fullName evidence="2">Uncharacterized protein</fullName>
    </submittedName>
</protein>
<proteinExistence type="predicted"/>
<sequence length="366" mass="36923">MHTGSDRPSARPVRAALLVLALLAALLVAAVPTAGPARAAVPDRWGFAFVDNPTPPTGYVPDPSRQWGSWASPASNPVTVDQAGPGTYVVHFPLIAGPGGVAHVTAVNRSGTWCQLSGWGAVGSGIDVGVACYRRGGAPDNSPFTVLYTSSSGGPVPGDYAYLDSAASGAPIDRYNSAGGGNVAGHGSTGLWTVRLPGVGSAPNVGNVEVTAVDPTQGARCKVAEWVPSGGGQNVVVLCFDASNAPYDTEWTLSYSAGRAVHGPAAPPRSFGYLWYNGSVPSGTNFNSVAGSNTLAVGVPSTVTLPGVAVPADHAQVTAFGGGAGWCQLALPWARSAGAVELYPICFSPGGSPVTASFLTAYTSAF</sequence>
<dbReference type="RefSeq" id="WP_043907744.1">
    <property type="nucleotide sequence ID" value="NZ_JXZB01000001.1"/>
</dbReference>